<dbReference type="InterPro" id="IPR003593">
    <property type="entry name" value="AAA+_ATPase"/>
</dbReference>
<keyword evidence="1" id="KW-0547">Nucleotide-binding</keyword>
<evidence type="ECO:0000256" key="1">
    <source>
        <dbReference type="ARBA" id="ARBA00022741"/>
    </source>
</evidence>
<dbReference type="Proteomes" id="UP001526201">
    <property type="component" value="Unassembled WGS sequence"/>
</dbReference>
<dbReference type="GO" id="GO:0005524">
    <property type="term" value="F:ATP binding"/>
    <property type="evidence" value="ECO:0007669"/>
    <property type="project" value="UniProtKB-KW"/>
</dbReference>
<protein>
    <submittedName>
        <fullName evidence="4">ABC transporter ATP-binding protein</fullName>
    </submittedName>
</protein>
<dbReference type="CDD" id="cd03214">
    <property type="entry name" value="ABC_Iron-Siderophores_B12_Hemin"/>
    <property type="match status" value="1"/>
</dbReference>
<feature type="domain" description="ABC transporter" evidence="3">
    <location>
        <begin position="10"/>
        <end position="247"/>
    </location>
</feature>
<dbReference type="SMART" id="SM00382">
    <property type="entry name" value="AAA"/>
    <property type="match status" value="1"/>
</dbReference>
<dbReference type="PANTHER" id="PTHR42794:SF2">
    <property type="entry name" value="ABC TRANSPORTER ATP-BINDING PROTEIN"/>
    <property type="match status" value="1"/>
</dbReference>
<keyword evidence="2 4" id="KW-0067">ATP-binding</keyword>
<dbReference type="Gene3D" id="3.40.50.300">
    <property type="entry name" value="P-loop containing nucleotide triphosphate hydrolases"/>
    <property type="match status" value="1"/>
</dbReference>
<dbReference type="SUPFAM" id="SSF52540">
    <property type="entry name" value="P-loop containing nucleoside triphosphate hydrolases"/>
    <property type="match status" value="1"/>
</dbReference>
<accession>A0ABT3CF90</accession>
<dbReference type="PANTHER" id="PTHR42794">
    <property type="entry name" value="HEMIN IMPORT ATP-BINDING PROTEIN HMUV"/>
    <property type="match status" value="1"/>
</dbReference>
<comment type="caution">
    <text evidence="4">The sequence shown here is derived from an EMBL/GenBank/DDBJ whole genome shotgun (WGS) entry which is preliminary data.</text>
</comment>
<reference evidence="4 5" key="1">
    <citation type="journal article" date="2022" name="BMC Genomics">
        <title>Comparative genome analysis of mycobacteria focusing on tRNA and non-coding RNA.</title>
        <authorList>
            <person name="Behra P.R.K."/>
            <person name="Pettersson B.M.F."/>
            <person name="Ramesh M."/>
            <person name="Das S."/>
            <person name="Dasgupta S."/>
            <person name="Kirsebom L.A."/>
        </authorList>
    </citation>
    <scope>NUCLEOTIDE SEQUENCE [LARGE SCALE GENOMIC DNA]</scope>
    <source>
        <strain evidence="4 5">DSM 44078</strain>
    </source>
</reference>
<keyword evidence="5" id="KW-1185">Reference proteome</keyword>
<proteinExistence type="predicted"/>
<evidence type="ECO:0000256" key="2">
    <source>
        <dbReference type="ARBA" id="ARBA00022840"/>
    </source>
</evidence>
<gene>
    <name evidence="4" type="ORF">H7J73_19290</name>
</gene>
<organism evidence="4 5">
    <name type="scientific">Mycolicibacterium komossense</name>
    <dbReference type="NCBI Taxonomy" id="1779"/>
    <lineage>
        <taxon>Bacteria</taxon>
        <taxon>Bacillati</taxon>
        <taxon>Actinomycetota</taxon>
        <taxon>Actinomycetes</taxon>
        <taxon>Mycobacteriales</taxon>
        <taxon>Mycobacteriaceae</taxon>
        <taxon>Mycolicibacterium</taxon>
    </lineage>
</organism>
<dbReference type="InterPro" id="IPR027417">
    <property type="entry name" value="P-loop_NTPase"/>
</dbReference>
<sequence length="273" mass="28793">MSAAAITSAVRSVSLTAHGVECRRGGRTVVSGVDLSVPAGTRLALVGPNGAGKTTLLRALSGLDAPASGTIRVGDEDLYRMPARRRARTIAVVGQEERPSDELTVAEAVGLGRTPYRNPWSGAGVGEWEIIDDALNAVGLDGRANRSCVHLSGGERHRVVLARALAQRTSLLVLDEPTNHLDAAWRLRFMQTLDDLECTVVAAMHDLDLVLRHFDAVAVVADGGVFAHGTPTEVLDSALLRHVFGVAGDIVVHPATGRSHLLLTHADPASNPI</sequence>
<dbReference type="InterPro" id="IPR003439">
    <property type="entry name" value="ABC_transporter-like_ATP-bd"/>
</dbReference>
<dbReference type="PROSITE" id="PS50893">
    <property type="entry name" value="ABC_TRANSPORTER_2"/>
    <property type="match status" value="1"/>
</dbReference>
<dbReference type="EMBL" id="JACKTY010000031">
    <property type="protein sequence ID" value="MCV7228160.1"/>
    <property type="molecule type" value="Genomic_DNA"/>
</dbReference>
<evidence type="ECO:0000313" key="5">
    <source>
        <dbReference type="Proteomes" id="UP001526201"/>
    </source>
</evidence>
<dbReference type="Pfam" id="PF00005">
    <property type="entry name" value="ABC_tran"/>
    <property type="match status" value="1"/>
</dbReference>
<dbReference type="RefSeq" id="WP_264069224.1">
    <property type="nucleotide sequence ID" value="NZ_JACKTY010000031.1"/>
</dbReference>
<evidence type="ECO:0000313" key="4">
    <source>
        <dbReference type="EMBL" id="MCV7228160.1"/>
    </source>
</evidence>
<name>A0ABT3CF90_9MYCO</name>
<evidence type="ECO:0000259" key="3">
    <source>
        <dbReference type="PROSITE" id="PS50893"/>
    </source>
</evidence>